<dbReference type="InterPro" id="IPR036864">
    <property type="entry name" value="Zn2-C6_fun-type_DNA-bd_sf"/>
</dbReference>
<comment type="subcellular location">
    <subcellularLocation>
        <location evidence="2">Nucleus</location>
    </subcellularLocation>
</comment>
<comment type="pathway">
    <text evidence="3">Cofactor biosynthesis; FMN biosynthesis; FMN from riboflavin (ATP route): step 1/1.</text>
</comment>
<evidence type="ECO:0000256" key="4">
    <source>
        <dbReference type="ARBA" id="ARBA00010108"/>
    </source>
</evidence>
<dbReference type="GO" id="GO:0005524">
    <property type="term" value="F:ATP binding"/>
    <property type="evidence" value="ECO:0007669"/>
    <property type="project" value="UniProtKB-KW"/>
</dbReference>
<keyword evidence="7" id="KW-0312">Gluconeogenesis</keyword>
<feature type="region of interest" description="Disordered" evidence="20">
    <location>
        <begin position="283"/>
        <end position="336"/>
    </location>
</feature>
<dbReference type="GO" id="GO:0009231">
    <property type="term" value="P:riboflavin biosynthetic process"/>
    <property type="evidence" value="ECO:0007669"/>
    <property type="project" value="InterPro"/>
</dbReference>
<feature type="compositionally biased region" description="Polar residues" evidence="20">
    <location>
        <begin position="355"/>
        <end position="375"/>
    </location>
</feature>
<dbReference type="Gene3D" id="2.40.30.30">
    <property type="entry name" value="Riboflavin kinase-like"/>
    <property type="match status" value="1"/>
</dbReference>
<reference evidence="22 23" key="1">
    <citation type="journal article" date="2018" name="BMC Genomics">
        <title>Genomic evidence for intraspecific hybridization in a clonal and extremely halotolerant yeast.</title>
        <authorList>
            <person name="Gostincar C."/>
            <person name="Stajich J.E."/>
            <person name="Zupancic J."/>
            <person name="Zalar P."/>
            <person name="Gunde-Cimerman N."/>
        </authorList>
    </citation>
    <scope>NUCLEOTIDE SEQUENCE [LARGE SCALE GENOMIC DNA]</scope>
    <source>
        <strain evidence="22 23">EXF-562</strain>
    </source>
</reference>
<evidence type="ECO:0000256" key="15">
    <source>
        <dbReference type="ARBA" id="ARBA00023015"/>
    </source>
</evidence>
<feature type="domain" description="Zn(2)-C6 fungal-type" evidence="21">
    <location>
        <begin position="73"/>
        <end position="102"/>
    </location>
</feature>
<evidence type="ECO:0000256" key="8">
    <source>
        <dbReference type="ARBA" id="ARBA00022630"/>
    </source>
</evidence>
<evidence type="ECO:0000256" key="3">
    <source>
        <dbReference type="ARBA" id="ARBA00005201"/>
    </source>
</evidence>
<evidence type="ECO:0000256" key="7">
    <source>
        <dbReference type="ARBA" id="ARBA00022432"/>
    </source>
</evidence>
<evidence type="ECO:0000256" key="2">
    <source>
        <dbReference type="ARBA" id="ARBA00004123"/>
    </source>
</evidence>
<feature type="compositionally biased region" description="Low complexity" evidence="20">
    <location>
        <begin position="380"/>
        <end position="405"/>
    </location>
</feature>
<evidence type="ECO:0000256" key="5">
    <source>
        <dbReference type="ARBA" id="ARBA00010855"/>
    </source>
</evidence>
<evidence type="ECO:0000256" key="17">
    <source>
        <dbReference type="ARBA" id="ARBA00023163"/>
    </source>
</evidence>
<dbReference type="GO" id="GO:0008270">
    <property type="term" value="F:zinc ion binding"/>
    <property type="evidence" value="ECO:0007669"/>
    <property type="project" value="InterPro"/>
</dbReference>
<dbReference type="GO" id="GO:0009398">
    <property type="term" value="P:FMN biosynthetic process"/>
    <property type="evidence" value="ECO:0007669"/>
    <property type="project" value="UniProtKB-UniPathway"/>
</dbReference>
<dbReference type="GO" id="GO:0000981">
    <property type="term" value="F:DNA-binding transcription factor activity, RNA polymerase II-specific"/>
    <property type="evidence" value="ECO:0007669"/>
    <property type="project" value="InterPro"/>
</dbReference>
<evidence type="ECO:0000256" key="13">
    <source>
        <dbReference type="ARBA" id="ARBA00022833"/>
    </source>
</evidence>
<dbReference type="InterPro" id="IPR023465">
    <property type="entry name" value="Riboflavin_kinase_dom_sf"/>
</dbReference>
<dbReference type="SMART" id="SM00904">
    <property type="entry name" value="Flavokinase"/>
    <property type="match status" value="1"/>
</dbReference>
<dbReference type="VEuPathDB" id="FungiDB:BTJ68_07795"/>
<evidence type="ECO:0000313" key="23">
    <source>
        <dbReference type="Proteomes" id="UP000280598"/>
    </source>
</evidence>
<organism evidence="22 23">
    <name type="scientific">Hortaea werneckii</name>
    <name type="common">Black yeast</name>
    <name type="synonym">Cladosporium werneckii</name>
    <dbReference type="NCBI Taxonomy" id="91943"/>
    <lineage>
        <taxon>Eukaryota</taxon>
        <taxon>Fungi</taxon>
        <taxon>Dikarya</taxon>
        <taxon>Ascomycota</taxon>
        <taxon>Pezizomycotina</taxon>
        <taxon>Dothideomycetes</taxon>
        <taxon>Dothideomycetidae</taxon>
        <taxon>Mycosphaerellales</taxon>
        <taxon>Teratosphaeriaceae</taxon>
        <taxon>Hortaea</taxon>
    </lineage>
</organism>
<dbReference type="GO" id="GO:0000977">
    <property type="term" value="F:RNA polymerase II transcription regulatory region sequence-specific DNA binding"/>
    <property type="evidence" value="ECO:0007669"/>
    <property type="project" value="TreeGrafter"/>
</dbReference>
<dbReference type="InterPro" id="IPR015865">
    <property type="entry name" value="Riboflavin_kinase_bac/euk"/>
</dbReference>
<comment type="caution">
    <text evidence="22">The sequence shown here is derived from an EMBL/GenBank/DDBJ whole genome shotgun (WGS) entry which is preliminary data.</text>
</comment>
<evidence type="ECO:0000256" key="18">
    <source>
        <dbReference type="ARBA" id="ARBA00023242"/>
    </source>
</evidence>
<evidence type="ECO:0000313" key="22">
    <source>
        <dbReference type="EMBL" id="RMZ13797.1"/>
    </source>
</evidence>
<comment type="similarity">
    <text evidence="4">Belongs to the flavokinase family.</text>
</comment>
<comment type="function">
    <text evidence="1">Catalyzes the phosphorylation of riboflavin (vitamin B2) to form flavin mononucleotide (FMN) coenzyme.</text>
</comment>
<evidence type="ECO:0000256" key="14">
    <source>
        <dbReference type="ARBA" id="ARBA00022840"/>
    </source>
</evidence>
<evidence type="ECO:0000256" key="1">
    <source>
        <dbReference type="ARBA" id="ARBA00003572"/>
    </source>
</evidence>
<dbReference type="UniPathway" id="UPA00276">
    <property type="reaction ID" value="UER00406"/>
</dbReference>
<evidence type="ECO:0000256" key="12">
    <source>
        <dbReference type="ARBA" id="ARBA00022741"/>
    </source>
</evidence>
<dbReference type="Pfam" id="PF24990">
    <property type="entry name" value="PAS_13"/>
    <property type="match status" value="1"/>
</dbReference>
<evidence type="ECO:0000256" key="20">
    <source>
        <dbReference type="SAM" id="MobiDB-lite"/>
    </source>
</evidence>
<dbReference type="Proteomes" id="UP000280598">
    <property type="component" value="Unassembled WGS sequence"/>
</dbReference>
<evidence type="ECO:0000256" key="6">
    <source>
        <dbReference type="ARBA" id="ARBA00012105"/>
    </source>
</evidence>
<keyword evidence="17" id="KW-0804">Transcription</keyword>
<feature type="region of interest" description="Disordered" evidence="20">
    <location>
        <begin position="738"/>
        <end position="760"/>
    </location>
</feature>
<feature type="compositionally biased region" description="Polar residues" evidence="20">
    <location>
        <begin position="170"/>
        <end position="228"/>
    </location>
</feature>
<feature type="region of interest" description="Disordered" evidence="20">
    <location>
        <begin position="550"/>
        <end position="581"/>
    </location>
</feature>
<dbReference type="GO" id="GO:0005634">
    <property type="term" value="C:nucleus"/>
    <property type="evidence" value="ECO:0007669"/>
    <property type="project" value="UniProtKB-SubCell"/>
</dbReference>
<evidence type="ECO:0000256" key="16">
    <source>
        <dbReference type="ARBA" id="ARBA00023125"/>
    </source>
</evidence>
<dbReference type="PROSITE" id="PS50048">
    <property type="entry name" value="ZN2_CY6_FUNGAL_2"/>
    <property type="match status" value="1"/>
</dbReference>
<dbReference type="VEuPathDB" id="FungiDB:BTJ68_07796"/>
<feature type="compositionally biased region" description="Polar residues" evidence="20">
    <location>
        <begin position="304"/>
        <end position="335"/>
    </location>
</feature>
<feature type="compositionally biased region" description="Low complexity" evidence="20">
    <location>
        <begin position="551"/>
        <end position="571"/>
    </location>
</feature>
<dbReference type="EC" id="2.7.1.26" evidence="6"/>
<evidence type="ECO:0000256" key="10">
    <source>
        <dbReference type="ARBA" id="ARBA00022679"/>
    </source>
</evidence>
<evidence type="ECO:0000256" key="11">
    <source>
        <dbReference type="ARBA" id="ARBA00022723"/>
    </source>
</evidence>
<keyword evidence="10" id="KW-0808">Transferase</keyword>
<dbReference type="GO" id="GO:0008531">
    <property type="term" value="F:riboflavin kinase activity"/>
    <property type="evidence" value="ECO:0007669"/>
    <property type="project" value="UniProtKB-EC"/>
</dbReference>
<sequence>MSPDAEDGSPSPEPGTEQESGIMAEENATKEERASTEEKSPSKDGNNNNNGNQSSKSNSKDPSRPRRKKARRACFACQRAHLTCGDERPCLRCIKRGLQDQCHDGVRKKAKYLHDAPPEALIPGLAGHYQMNGAPNMPTVQGAPQVVPNGLPGSQADAYYGQPQNPPPNFSQYGPVSQAGQMNASMMDNSGLVNDFGSQQNVNTPPQYQANPSQQVSPAQDLTNTMDTGNAMANAGSFDSSFMDPNDPSLFNFNISDLNFGNHYGALEFGMLGHMSGAVGTPDMDPLSNIGQQPNQGGMYDGSNGFQGNYGFNQTFPSWQSVPNNNSLSRQNSGANLWGMQGNMDAFAIGEQSSLTGQSPLSQDYNGPGYSTSPETKFAQPDQNNNQQPDLLRQTLSQSHQQHQQQQRRHGVFPGNPNQDLSRKRRRETAEIYSSVQAPYSYTQGFHALTAFLNKRFPSKKVLRIAKALAAIRPSFISCNQNLNHDDLIFMEKCFQRTLCEYEDFVNHYGTPTIICRRTGEIAAVSKEFSLITGWRRDVLLGKEPNLNVNTGGNASASGTQTGSSSRGAATPRVPGNVELDSSRPQPVFLAELLDEDSVVQFYEDFAELAFGASRTSIIGAPCSLLKYKTKNDPGWGQDEQLGADSKPKQEGLIRGEGMNALGERDGRVECSMCWTVKRDVFDIPMLIVMNATTAKFHKRRVTTFPEGARGILKATLRKDLPISSLASISFRLLAMSASNRPDGPRPETTGPDEGPQAPFPLRLSGEVVKGFGRGSSELGIPTANIPLSGLSVGGYDDIESGVYYGWAGVAPCAATHQHPPGSQSKYKLMASHIASALGKVAFGGTDKEDSEERKVTLTSEKGAVYPMVMSIGWNPYYKNEVRSVEVHVMHQFETDFYGSHMNVNILGFIRPEYDYVSKEKLIEDIKTDIDVAGRSLARKPYAKMRDDPYLLDFKGKEQVAS</sequence>
<feature type="region of interest" description="Disordered" evidence="20">
    <location>
        <begin position="147"/>
        <end position="229"/>
    </location>
</feature>
<dbReference type="GO" id="GO:0009267">
    <property type="term" value="P:cellular response to starvation"/>
    <property type="evidence" value="ECO:0007669"/>
    <property type="project" value="TreeGrafter"/>
</dbReference>
<keyword evidence="9" id="KW-0288">FMN</keyword>
<dbReference type="PANTHER" id="PTHR47659:SF1">
    <property type="entry name" value="TRANSCRIPTION ACTIVATOR OF GLUCONEOGENESIS ERT1"/>
    <property type="match status" value="1"/>
</dbReference>
<keyword evidence="13" id="KW-0862">Zinc</keyword>
<keyword evidence="8" id="KW-0285">Flavoprotein</keyword>
<dbReference type="CDD" id="cd00067">
    <property type="entry name" value="GAL4"/>
    <property type="match status" value="1"/>
</dbReference>
<feature type="region of interest" description="Disordered" evidence="20">
    <location>
        <begin position="355"/>
        <end position="429"/>
    </location>
</feature>
<evidence type="ECO:0000259" key="21">
    <source>
        <dbReference type="PROSITE" id="PS50048"/>
    </source>
</evidence>
<dbReference type="InterPro" id="IPR056751">
    <property type="entry name" value="PAS_13"/>
</dbReference>
<evidence type="ECO:0000256" key="19">
    <source>
        <dbReference type="ARBA" id="ARBA00029960"/>
    </source>
</evidence>
<proteinExistence type="inferred from homology"/>
<dbReference type="EMBL" id="QWIS01000032">
    <property type="protein sequence ID" value="RMZ13797.1"/>
    <property type="molecule type" value="Genomic_DNA"/>
</dbReference>
<keyword evidence="12" id="KW-0547">Nucleotide-binding</keyword>
<dbReference type="PANTHER" id="PTHR47659">
    <property type="entry name" value="ZN(II)2CYS6 TRANSCRIPTION FACTOR (EUROFUNG)-RELATED"/>
    <property type="match status" value="1"/>
</dbReference>
<feature type="region of interest" description="Disordered" evidence="20">
    <location>
        <begin position="1"/>
        <end position="67"/>
    </location>
</feature>
<dbReference type="AlphaFoldDB" id="A0A3M7HKX2"/>
<gene>
    <name evidence="22" type="ORF">D0860_02408</name>
</gene>
<dbReference type="InterPro" id="IPR050335">
    <property type="entry name" value="ERT1_acuK_gluconeogen_tf"/>
</dbReference>
<keyword evidence="18" id="KW-0539">Nucleus</keyword>
<dbReference type="InterPro" id="IPR001138">
    <property type="entry name" value="Zn2Cys6_DnaBD"/>
</dbReference>
<comment type="similarity">
    <text evidence="5">Belongs to the ERT1/acuK family.</text>
</comment>
<keyword evidence="14" id="KW-0067">ATP-binding</keyword>
<dbReference type="SUPFAM" id="SSF82114">
    <property type="entry name" value="Riboflavin kinase-like"/>
    <property type="match status" value="1"/>
</dbReference>
<dbReference type="SMART" id="SM00066">
    <property type="entry name" value="GAL4"/>
    <property type="match status" value="1"/>
</dbReference>
<protein>
    <recommendedName>
        <fullName evidence="6">riboflavin kinase</fullName>
        <ecNumber evidence="6">2.7.1.26</ecNumber>
    </recommendedName>
    <alternativeName>
        <fullName evidence="19">Flavin mononucleotide kinase 1</fullName>
    </alternativeName>
</protein>
<accession>A0A3M7HKX2</accession>
<keyword evidence="15" id="KW-0805">Transcription regulation</keyword>
<dbReference type="SUPFAM" id="SSF57701">
    <property type="entry name" value="Zn2/Cys6 DNA-binding domain"/>
    <property type="match status" value="1"/>
</dbReference>
<feature type="compositionally biased region" description="Low complexity" evidence="20">
    <location>
        <begin position="43"/>
        <end position="57"/>
    </location>
</feature>
<dbReference type="GO" id="GO:0006094">
    <property type="term" value="P:gluconeogenesis"/>
    <property type="evidence" value="ECO:0007669"/>
    <property type="project" value="UniProtKB-KW"/>
</dbReference>
<keyword evidence="16" id="KW-0238">DNA-binding</keyword>
<feature type="compositionally biased region" description="Basic and acidic residues" evidence="20">
    <location>
        <begin position="27"/>
        <end position="42"/>
    </location>
</feature>
<keyword evidence="11" id="KW-0479">Metal-binding</keyword>
<dbReference type="Pfam" id="PF01687">
    <property type="entry name" value="Flavokinase"/>
    <property type="match status" value="1"/>
</dbReference>
<evidence type="ECO:0000256" key="9">
    <source>
        <dbReference type="ARBA" id="ARBA00022643"/>
    </source>
</evidence>
<name>A0A3M7HKX2_HORWE</name>